<evidence type="ECO:0000313" key="4">
    <source>
        <dbReference type="Proteomes" id="UP000324781"/>
    </source>
</evidence>
<accession>A0A1M6GLZ7</accession>
<name>A0A1M6GLZ7_9FIRM</name>
<protein>
    <recommendedName>
        <fullName evidence="2">DUF7305 domain-containing protein</fullName>
    </recommendedName>
</protein>
<evidence type="ECO:0000256" key="1">
    <source>
        <dbReference type="SAM" id="Phobius"/>
    </source>
</evidence>
<evidence type="ECO:0000313" key="3">
    <source>
        <dbReference type="EMBL" id="SHJ10925.1"/>
    </source>
</evidence>
<dbReference type="OrthoDB" id="2588291at2"/>
<reference evidence="3 4" key="1">
    <citation type="submission" date="2016-11" db="EMBL/GenBank/DDBJ databases">
        <authorList>
            <person name="Varghese N."/>
            <person name="Submissions S."/>
        </authorList>
    </citation>
    <scope>NUCLEOTIDE SEQUENCE [LARGE SCALE GENOMIC DNA]</scope>
    <source>
        <strain evidence="3 4">DSM 19027</strain>
    </source>
</reference>
<dbReference type="Proteomes" id="UP000324781">
    <property type="component" value="Unassembled WGS sequence"/>
</dbReference>
<keyword evidence="1" id="KW-0812">Transmembrane</keyword>
<sequence>MFGILKSNKGMALPLVLVVMVVLMVFSTAILGMGATDTLMSAHDSNKSQAYYYAHSGAEAVASYIVENPDGLSESERKALVDRMIAAGASNPFTLSSSDSGVIVVDMSRSGNTISIRSTATYQGIQESVTLNILETVIGGEPFNKAIYSRGNITISEGGTVEGDVASLSRIALDGGSRVTGTIYIHPDADESSFSSLPWISTTIENLTEIFDYDTFPFPEFPPYPAGLPSDNTTLNVSSGTRRIENDVYYRGGINVTNGELQIVRNNTDRVIRTRYLRVSGSGRITDIRSGNRTLQIYIDEDLQISSDNTLTFDLGNGDIILRVRRLLLNQGHIQVNHNGTGKLYIFVDDVFHIDGSSSINHSWSASAAQLEDWAKKVLVYYAGTIDKDGNDIRNPGNSYYLKFPNAVKVVATLHVKEAKIHITNGTGVVGNIISGGSKLQFDGGTNSDVKVVYAPNAEIEVRGGALVTGIVVCDSFSMSGGARVKYQPIGEEEMEYFKDVAGKTVYTYGHWE</sequence>
<feature type="domain" description="DUF7305" evidence="2">
    <location>
        <begin position="298"/>
        <end position="370"/>
    </location>
</feature>
<keyword evidence="1" id="KW-0472">Membrane</keyword>
<dbReference type="InterPro" id="IPR055729">
    <property type="entry name" value="DUF7305"/>
</dbReference>
<dbReference type="AlphaFoldDB" id="A0A1M6GLZ7"/>
<proteinExistence type="predicted"/>
<dbReference type="EMBL" id="FQZP01000025">
    <property type="protein sequence ID" value="SHJ10925.1"/>
    <property type="molecule type" value="Genomic_DNA"/>
</dbReference>
<gene>
    <name evidence="3" type="ORF">SAMN05444373_10258</name>
</gene>
<evidence type="ECO:0000259" key="2">
    <source>
        <dbReference type="Pfam" id="PF23981"/>
    </source>
</evidence>
<feature type="transmembrane region" description="Helical" evidence="1">
    <location>
        <begin position="12"/>
        <end position="35"/>
    </location>
</feature>
<organism evidence="3 4">
    <name type="scientific">Thermoclostridium caenicola</name>
    <dbReference type="NCBI Taxonomy" id="659425"/>
    <lineage>
        <taxon>Bacteria</taxon>
        <taxon>Bacillati</taxon>
        <taxon>Bacillota</taxon>
        <taxon>Clostridia</taxon>
        <taxon>Eubacteriales</taxon>
        <taxon>Oscillospiraceae</taxon>
        <taxon>Thermoclostridium</taxon>
    </lineage>
</organism>
<keyword evidence="4" id="KW-1185">Reference proteome</keyword>
<dbReference type="RefSeq" id="WP_149678773.1">
    <property type="nucleotide sequence ID" value="NZ_FQZP01000025.1"/>
</dbReference>
<dbReference type="Pfam" id="PF23981">
    <property type="entry name" value="DUF7305"/>
    <property type="match status" value="1"/>
</dbReference>
<keyword evidence="1" id="KW-1133">Transmembrane helix</keyword>